<keyword evidence="5" id="KW-0964">Secreted</keyword>
<feature type="domain" description="Ig-like" evidence="23">
    <location>
        <begin position="1354"/>
        <end position="1429"/>
    </location>
</feature>
<dbReference type="Proteomes" id="UP001239994">
    <property type="component" value="Unassembled WGS sequence"/>
</dbReference>
<dbReference type="Pfam" id="PF12662">
    <property type="entry name" value="cEGF"/>
    <property type="match status" value="1"/>
</dbReference>
<evidence type="ECO:0000259" key="23">
    <source>
        <dbReference type="PROSITE" id="PS50835"/>
    </source>
</evidence>
<dbReference type="FunFam" id="2.60.40.10:FF:000706">
    <property type="entry name" value="Hemicentin 1"/>
    <property type="match status" value="1"/>
</dbReference>
<dbReference type="FunFam" id="2.60.40.10:FF:000186">
    <property type="entry name" value="Hemicentin 1"/>
    <property type="match status" value="2"/>
</dbReference>
<dbReference type="FunFam" id="2.60.40.10:FF:000005">
    <property type="entry name" value="Neuronal cell adhesion molecule"/>
    <property type="match status" value="1"/>
</dbReference>
<dbReference type="InterPro" id="IPR013106">
    <property type="entry name" value="Ig_V-set"/>
</dbReference>
<feature type="domain" description="Ig-like" evidence="23">
    <location>
        <begin position="2505"/>
        <end position="2593"/>
    </location>
</feature>
<evidence type="ECO:0000256" key="18">
    <source>
        <dbReference type="ARBA" id="ARBA00069893"/>
    </source>
</evidence>
<feature type="domain" description="Ig-like" evidence="23">
    <location>
        <begin position="2411"/>
        <end position="2498"/>
    </location>
</feature>
<feature type="domain" description="Ig-like" evidence="23">
    <location>
        <begin position="3238"/>
        <end position="3324"/>
    </location>
</feature>
<keyword evidence="9 21" id="KW-0732">Signal</keyword>
<dbReference type="InterPro" id="IPR036465">
    <property type="entry name" value="vWFA_dom_sf"/>
</dbReference>
<dbReference type="PROSITE" id="PS00010">
    <property type="entry name" value="ASX_HYDROXYL"/>
    <property type="match status" value="5"/>
</dbReference>
<feature type="domain" description="Ig-like" evidence="23">
    <location>
        <begin position="1825"/>
        <end position="1916"/>
    </location>
</feature>
<dbReference type="CDD" id="cd00096">
    <property type="entry name" value="Ig"/>
    <property type="match status" value="9"/>
</dbReference>
<dbReference type="InterPro" id="IPR003598">
    <property type="entry name" value="Ig_sub2"/>
</dbReference>
<dbReference type="PROSITE" id="PS50993">
    <property type="entry name" value="NIDOGEN_G2"/>
    <property type="match status" value="1"/>
</dbReference>
<feature type="domain" description="EGF-like" evidence="22">
    <location>
        <begin position="3912"/>
        <end position="3951"/>
    </location>
</feature>
<feature type="signal peptide" evidence="21">
    <location>
        <begin position="1"/>
        <end position="15"/>
    </location>
</feature>
<dbReference type="InterPro" id="IPR056475">
    <property type="entry name" value="GBD_Hemicentin/VWA7"/>
</dbReference>
<feature type="domain" description="Ig-like" evidence="23">
    <location>
        <begin position="2967"/>
        <end position="3051"/>
    </location>
</feature>
<dbReference type="Gene3D" id="2.10.25.10">
    <property type="entry name" value="Laminin"/>
    <property type="match status" value="8"/>
</dbReference>
<evidence type="ECO:0000256" key="15">
    <source>
        <dbReference type="ARBA" id="ARBA00023170"/>
    </source>
</evidence>
<protein>
    <recommendedName>
        <fullName evidence="18">Cell adhesion molecule-related/down-regulated by oncogenes</fullName>
    </recommendedName>
</protein>
<dbReference type="InterPro" id="IPR018097">
    <property type="entry name" value="EGF_Ca-bd_CS"/>
</dbReference>
<keyword evidence="16" id="KW-0325">Glycoprotein</keyword>
<feature type="domain" description="Ig-like" evidence="23">
    <location>
        <begin position="2598"/>
        <end position="2686"/>
    </location>
</feature>
<feature type="domain" description="Ig-like" evidence="23">
    <location>
        <begin position="3058"/>
        <end position="3144"/>
    </location>
</feature>
<dbReference type="FunFam" id="2.60.40.10:FF:000032">
    <property type="entry name" value="palladin isoform X1"/>
    <property type="match status" value="8"/>
</dbReference>
<feature type="domain" description="Ig-like" evidence="23">
    <location>
        <begin position="1169"/>
        <end position="1253"/>
    </location>
</feature>
<dbReference type="SMART" id="SM00408">
    <property type="entry name" value="IGc2"/>
    <property type="match status" value="32"/>
</dbReference>
<dbReference type="PROSITE" id="PS01186">
    <property type="entry name" value="EGF_2"/>
    <property type="match status" value="3"/>
</dbReference>
<dbReference type="InterPro" id="IPR009030">
    <property type="entry name" value="Growth_fac_rcpt_cys_sf"/>
</dbReference>
<keyword evidence="12" id="KW-1133">Transmembrane helix</keyword>
<dbReference type="SUPFAM" id="SSF53300">
    <property type="entry name" value="vWA-like"/>
    <property type="match status" value="1"/>
</dbReference>
<comment type="subcellular location">
    <subcellularLocation>
        <location evidence="2">Cell membrane</location>
    </subcellularLocation>
    <subcellularLocation>
        <location evidence="1">Membrane</location>
        <topology evidence="1">Single-pass membrane protein</topology>
    </subcellularLocation>
    <subcellularLocation>
        <location evidence="3">Secreted</location>
        <location evidence="3">Extracellular space</location>
        <location evidence="3">Extracellular matrix</location>
    </subcellularLocation>
</comment>
<dbReference type="Gene3D" id="2.40.155.10">
    <property type="entry name" value="Green fluorescent protein"/>
    <property type="match status" value="1"/>
</dbReference>
<accession>A0AAD8YUS6</accession>
<feature type="domain" description="Ig-like" evidence="23">
    <location>
        <begin position="3328"/>
        <end position="3443"/>
    </location>
</feature>
<evidence type="ECO:0000256" key="10">
    <source>
        <dbReference type="ARBA" id="ARBA00022737"/>
    </source>
</evidence>
<comment type="caution">
    <text evidence="19">Lacks conserved residue(s) required for the propagation of feature annotation.</text>
</comment>
<dbReference type="EMBL" id="JAROKS010000024">
    <property type="protein sequence ID" value="KAK1787131.1"/>
    <property type="molecule type" value="Genomic_DNA"/>
</dbReference>
<dbReference type="InterPro" id="IPR000152">
    <property type="entry name" value="EGF-type_Asp/Asn_hydroxyl_site"/>
</dbReference>
<dbReference type="FunFam" id="2.60.40.10:FF:000130">
    <property type="entry name" value="Hemicentin 1"/>
    <property type="match status" value="7"/>
</dbReference>
<dbReference type="InterPro" id="IPR009017">
    <property type="entry name" value="GFP"/>
</dbReference>
<feature type="domain" description="Ig-like" evidence="23">
    <location>
        <begin position="712"/>
        <end position="794"/>
    </location>
</feature>
<dbReference type="SUPFAM" id="SSF48726">
    <property type="entry name" value="Immunoglobulin"/>
    <property type="match status" value="32"/>
</dbReference>
<feature type="domain" description="Ig-like" evidence="23">
    <location>
        <begin position="1530"/>
        <end position="1616"/>
    </location>
</feature>
<dbReference type="GO" id="GO:0005886">
    <property type="term" value="C:plasma membrane"/>
    <property type="evidence" value="ECO:0007669"/>
    <property type="project" value="UniProtKB-SubCell"/>
</dbReference>
<gene>
    <name evidence="25" type="ORF">P4O66_017506</name>
</gene>
<feature type="domain" description="EGF-like" evidence="22">
    <location>
        <begin position="3952"/>
        <end position="3996"/>
    </location>
</feature>
<evidence type="ECO:0000256" key="20">
    <source>
        <dbReference type="SAM" id="MobiDB-lite"/>
    </source>
</evidence>
<feature type="domain" description="Ig-like" evidence="23">
    <location>
        <begin position="1258"/>
        <end position="1345"/>
    </location>
</feature>
<keyword evidence="10" id="KW-0677">Repeat</keyword>
<dbReference type="FunFam" id="2.60.40.10:FF:000503">
    <property type="entry name" value="Hemicentin 1"/>
    <property type="match status" value="1"/>
</dbReference>
<keyword evidence="8" id="KW-0812">Transmembrane</keyword>
<dbReference type="GO" id="GO:0007156">
    <property type="term" value="P:homophilic cell adhesion via plasma membrane adhesion molecules"/>
    <property type="evidence" value="ECO:0007669"/>
    <property type="project" value="TreeGrafter"/>
</dbReference>
<dbReference type="FunFam" id="2.10.25.10:FF:000005">
    <property type="entry name" value="Fibrillin 2"/>
    <property type="match status" value="1"/>
</dbReference>
<feature type="domain" description="Ig-like" evidence="23">
    <location>
        <begin position="3536"/>
        <end position="3620"/>
    </location>
</feature>
<feature type="disulfide bond" evidence="19">
    <location>
        <begin position="3916"/>
        <end position="3926"/>
    </location>
</feature>
<dbReference type="PROSITE" id="PS50026">
    <property type="entry name" value="EGF_3"/>
    <property type="match status" value="6"/>
</dbReference>
<dbReference type="PANTHER" id="PTHR45080">
    <property type="entry name" value="CONTACTIN 5"/>
    <property type="match status" value="1"/>
</dbReference>
<reference evidence="25" key="1">
    <citation type="submission" date="2023-03" db="EMBL/GenBank/DDBJ databases">
        <title>Electrophorus voltai genome.</title>
        <authorList>
            <person name="Bian C."/>
        </authorList>
    </citation>
    <scope>NUCLEOTIDE SEQUENCE</scope>
    <source>
        <strain evidence="25">CB-2022</strain>
        <tissue evidence="25">Muscle</tissue>
    </source>
</reference>
<evidence type="ECO:0000259" key="24">
    <source>
        <dbReference type="PROSITE" id="PS50993"/>
    </source>
</evidence>
<feature type="domain" description="Ig-like" evidence="23">
    <location>
        <begin position="892"/>
        <end position="978"/>
    </location>
</feature>
<feature type="domain" description="Ig-like" evidence="23">
    <location>
        <begin position="1623"/>
        <end position="1713"/>
    </location>
</feature>
<dbReference type="InterPro" id="IPR003599">
    <property type="entry name" value="Ig_sub"/>
</dbReference>
<sequence length="4439" mass="477113">VLVMAAVLLLHQAAGMSVEAKGLNTTQSVDQPNSPTRNPDLSEPPTDLLLKHVLQVFVFQIFTPVSSNSQCNLGTCCNCSEGLALQYWRVKQAGSCSEKTVTICSDDLQCAVSRSDASRPPRATGLYVITPASLQATRGPGLYDICLSHARVIFTFHRRFKLLEAVIEFLLLLFDSLRKFHRERMSGFCMPGFWMFLTLALGSSAHTDVAVPRSHGDSGGDGASTLAFVFDVTGSMYDDLKQVVEGASGILERTLSRRARPIKNLVLVPFHDPDIGPVSITTDPRKFQKDLQELFVQGGGDCPEMSIGAIKKALELCLPGSFIYVFTDARAKDYRLKRDVLQLVQLRQSQVVFVLTGDCGDRSHPGYRVYEEIAATSSGQIFHLDKQQVNEVLKWVEETVQAMKVHLLSSDHETGQESQWNMPFDPSLREVTVSLSGPAPRIELRDPLGHTVGDRQGLTELLNIPNSARVVSLKNPRPGLWTLKISCSGRHTLRVTGVSKLDFRAGFSSVPVTEFSKTRERPIKGVLSHVLLKCSGLKPPGLVSSLELVSAGGRSLERILVPFPADRGERGLWAVPELSSPSQSFFLRVLGKDEEGYDFQRLSTVSYTNVIPRAPQVSMPAELVGVYMQPALIQCSVESDLPYKLTFTKDGNALGQEKSYHTGCAVLYAASGKASWEVAHASGRDEGVYECLARSSAGMGQAVTQFTVREPPPVLRPPVNVTVVVGGVALLSCHTYGSVRYNLSWHHAGRPVTPHPGLQFLTNGSLEVSGVRAQDGGPYHCVASNANGESRAVVWLLILEAPTVVVFPQAQSFSLGAEIQTSCSASGSPAPRVFWSHGSKLLTSHRRTTVTQTGTLVIRDAAPEDAGNYTCQAANDVGTAAQSAVLTYAEVPSVSLAQRVVTALIGADAALECSATGTPPPLLTWRKGRLELRLELITEQDLQRGVLRVPSVQEQDGGEYTCEASNTAGSTSATALLKVGAAPVFFQSPQDVTANVGDNVTLPCAAHGTPPPSLMWRRQDDREVPRESSNPVASLSSAPFHIPSVWVDDEGVYVCEAKNQFGSITAQARLSVSGLEPPLLAQGSSAITAVVGESVTIPCMLLEGIPLPERTWAHNGRQIQAGGRTFRRSDGSLHMDRAASEDSGTYVCTAINVVGSANRTVTLQVHVPPQISPDPVHYVAHEGVAISLPCHASGVPKPTIVWSKGDVPVFLDTSAPETDGGLLISRPTLDHAGLYICTASSSAGFSSREILLSIYTKPRILGADEPGQMVKMVAELGSEVILPCEVEGSPTPLVSWSRNGQPIPPMTAWFLVLPNGSLKISDLQLIDSKLYTCSATNTAGNVSVTYSLHVQAKPKIQAPPTSLRARIGQTVVLPCVVQGEPTPEHSWFHNGRPVGNERSLRIPAIRHSDNGTYTCVASNSAGEDHADIALHVLEAPFFKTHGEAVIETVAGRMVVIPCAVHGSPPPRVHWFKGGLEVHMGQSEHGVSQFQNGSLLIGSASASHSGDYKCVATNEAGSTEKTTRLKVSVPPEISADGQSGTLTVTVEQPLTLGCHAQGHPNPSISWTKDDKPVQASPGVYLYGGSRQLHVARVQSEHAGVYSCTAVNSAGRTSRTFSVVVQAPPVISGMSGVQEITVVAEQEVELQCRVSGRPAPTIEWSHDGEVLSHHGDPHVEFLEQGQVLRIKSVRPRDQGVYQCTASNSAGTQTRLFRLVVQAVLRDLQSLSVRSTVPPAIRNGAGGSELTAVLGETAVLPCDVEGSPPPSLTWLKDSQPLVSSSLLMYVQGGRMLRLGAVRTEDAGTYTCRAKNPAGTAHSHYTLSILVPPQIEGTSTSLGAGRRQQKVRVNGTATLSCLANGHPEPTTQWFRDGQLLGRVPPAGVRVASHLLHIENASRSHEGHYSCISSNSAGEDTRDFHVIVQVPPVLHRVSLGTSGWAVGEREEGEERRERDGGESERREVVLGSSISLSCESNAIPPPHLSWYHDGRPLSTTRGAMLLAGGQVLQLPHVGLEDAGKYTCEAVNEAGEDRMHFDLEVLVPPVMADQSEEFLVEVSAVVNSSVRLRCDTTGVPPPSISWFRDGLPLQSNARHHIQEEGKVLQIMDIQVSDMAGYLCVAENKIGAVQKLYSLSVQVPPRIVGQREEEVSVVEGHMVSLLCDVQASPAPDIIWTRDGQALHFTAGIHILAGGQMLQLPRVTQQDTGQYVCTATSSAGQDQKSILLAVHVPPTLLAQRDTESEVMSSQVGSSVTFRCEAGGVPEPEVTWYRNGLQLSDGSGLQIGPQQLRIVQVQVSDGGIYTCEVSNPAGQLNRTFRLKVHVPPVMEGPLHESLSDKLGSHVSLVCDTTGIPAPQISWLKDGTAIGSTGRSQEEVQGHRLELGPLQMSHAGTYTCVAENSEGRSQKDFSLTVQVPPTILDSGHPSDVSARVGAELTLECQPVGTPTPQLAWLRNGLSLDTTNENIRVSVDGSRLTLLHLREEDAGSYTCTASSPTGRDSRTYTLVILVPPSIPEQSGHPEVHALLHSVVTLECHATGSPQPQISWLRDGQPLLLTPRTRLLSRDTVLRISPVQLTDSGVYMCVARSKAGLAERKFHLQVQAPPTVEHTEAIEDVIVVQGSMVTLTCEAHGVPPPTLVWLKDGQPLSLHHNLLLDDQEMRFQLSNVETTHAGFYSCVASNQAGSSSKTFNLTVLEPPKIFGPLATQELLKALDGVLELGCSAEGVPPPTLSWLKDGRPLEDSSAIVQQGGQLLRINKVQVEDGGLYTCLASSPAGEDSRSHWVRVQLPPMLVGSSAVRTVSVPLNGHMTLECQTDGDPVPDIQWYKDEERLQLGGGIQSIAGGQYLEIEDVHLEDGGLYSCTVSNMAGSTSLQFSVMILSPPVIREGNSIITALVSQNVLLPCEVEGESTPLVLWRKDGGPFPLDNGRFILQTEGSVQIKSVQLSDAGRYYCSVSNEAGSDQRSMELRIYVGPSISPGPFNVTVTTGLQAVLSCESTGIPAPQVTWKRNGTPLNTQSGTHRIMSSGSLVIVSASHEDEGYFECTVTNEVGEERRVIEVILQVPPSIEDDVTTVTAKKMTPVVLPCHATGRPEPTVSWTRSGAQLGARGGSYRILPTGVLEIPAASPGHAGRYTCTARNPVGVAYKHITLSVHEPPEISPMAKEVQVVLHQGALLPCNAHGFPKPTVTWQREGVPIATGHRLAVLTNGALRFSRVTLGDAGTYQCLAQNAAGTAIGRMSLILQVPPVLSVPRLEYTAVLGQPLSLVCSADGQPKPEIQWHRERRPLVAGTHLHLFFNGTLHVPSTQRSDAGTYTCSAQNVAGGASHDIRVLIHVPPMIPIGQSELSVLQGFQALLPCTAQGVPDPRVHWEKDGTAVPSLPGKFTVLRSGELIIERAEVSLCMQSVCVSFLTKQLRGPELVPCVFQPGDAGLFTCVAVNSAGTARHSIQLSINTRPTFKELPGDVTLSVGETLSLACHAQGAPPPTVTWTANGYAHTGATVDESGRSLLVIEKVTVSDGGTYVCTAGNRVGAARVLSFVRITEPPVLVEQAHVSQTVSQGSLAVLDCAVHGNPAPVLRWHKDGQALGSDRLHLLRNGSLALYGVTSGDSGEYQCVAENEAGSAERTISLKVQGESPRRARGSLIGMVNEREFGVAFLEANITENPEQNTSTLRSHVTDIPPSVGPLLRILVSVFAPIYWTTVYQKAQTQNGFSVSQGHFRQESQLEFETGEVLKMTHVARGLDADGILLVDMVINGFIPRVLSSPQLNLQDFDESYIQTGSGQLYAWSSQRHLQSGSGSPVALRCKHSLVFQGSPVRQGPLLQLLRLTAISATYRVYSLSLDFHMTASLILPEGDGETCPKGFVLDEDSYCSGRLSLTARKPHPAKNICYHCMCCGAARLCKTRLGGDFSACSAVFRMPDDDECAADMPCSHTCTNILGGFSCTCSSGYSISTQTNSCQDIDECAQGSHMCHHNQKCVNTVGHYRCEALCGPGFKPNAAGSNCEGTSHFCSAASYVDECRESSVSPCQQQCFNTLGSFHCGCLPGYQMAGHRCLDINECLRDVCPVHQQCQNTEGGYQCFDSCPVGMTQAEGGVCTDIDECQDGSHLCRYSQICRNTIGGYGCVCPRGYHSQGVGRPCIDIDECAQTRSPCAHQCRNVPGSFRCVCPLGAILLGDGRSCAGLERGRIFSNGTGVRARLRPQLVSAVGQPFLTQLQRQHQGASRSPRHGCQIGYTSKDGTCVDVNECVLRKPCQHACRNTPGGFQCLCPSGYQLSSNGRTCKDIDECTEQGIQCGSNQMCFNTRGGYQCLDTPCPTSYLRGGSPGTCYRLCSRDCGSGTSTLLLQYKLLTLPLGIPGQHNVIRLSAFSESGVLQEQTSFVILEQSGEIEGQPFGIKDEDGRGIIFTTQPLDRPGLARLRVQATTMSEHGRITYQSMFIIYISVSVYPF</sequence>
<dbReference type="InterPro" id="IPR013098">
    <property type="entry name" value="Ig_I-set"/>
</dbReference>
<evidence type="ECO:0000256" key="4">
    <source>
        <dbReference type="ARBA" id="ARBA00022475"/>
    </source>
</evidence>
<evidence type="ECO:0000256" key="6">
    <source>
        <dbReference type="ARBA" id="ARBA00022530"/>
    </source>
</evidence>
<evidence type="ECO:0000313" key="25">
    <source>
        <dbReference type="EMBL" id="KAK1787131.1"/>
    </source>
</evidence>
<evidence type="ECO:0000256" key="1">
    <source>
        <dbReference type="ARBA" id="ARBA00004167"/>
    </source>
</evidence>
<dbReference type="PANTHER" id="PTHR45080:SF8">
    <property type="entry name" value="IG-LIKE DOMAIN-CONTAINING PROTEIN"/>
    <property type="match status" value="1"/>
</dbReference>
<dbReference type="FunFam" id="2.10.25.10:FF:000352">
    <property type="entry name" value="Hemicentin 1"/>
    <property type="match status" value="1"/>
</dbReference>
<dbReference type="GO" id="GO:0008046">
    <property type="term" value="F:axon guidance receptor activity"/>
    <property type="evidence" value="ECO:0007669"/>
    <property type="project" value="TreeGrafter"/>
</dbReference>
<evidence type="ECO:0000259" key="22">
    <source>
        <dbReference type="PROSITE" id="PS50026"/>
    </source>
</evidence>
<dbReference type="Gene3D" id="3.40.50.410">
    <property type="entry name" value="von Willebrand factor, type A domain"/>
    <property type="match status" value="1"/>
</dbReference>
<evidence type="ECO:0000256" key="19">
    <source>
        <dbReference type="PROSITE-ProRule" id="PRU00076"/>
    </source>
</evidence>
<feature type="region of interest" description="Disordered" evidence="20">
    <location>
        <begin position="1936"/>
        <end position="1958"/>
    </location>
</feature>
<dbReference type="InterPro" id="IPR006605">
    <property type="entry name" value="G2_nidogen/fibulin_G2F"/>
</dbReference>
<feature type="domain" description="Ig-like" evidence="23">
    <location>
        <begin position="1077"/>
        <end position="1164"/>
    </location>
</feature>
<evidence type="ECO:0000256" key="5">
    <source>
        <dbReference type="ARBA" id="ARBA00022525"/>
    </source>
</evidence>
<evidence type="ECO:0000256" key="16">
    <source>
        <dbReference type="ARBA" id="ARBA00023180"/>
    </source>
</evidence>
<feature type="domain" description="Ig-like" evidence="23">
    <location>
        <begin position="2226"/>
        <end position="2314"/>
    </location>
</feature>
<dbReference type="SUPFAM" id="SSF57184">
    <property type="entry name" value="Growth factor receptor domain"/>
    <property type="match status" value="3"/>
</dbReference>
<feature type="domain" description="EGF-like" evidence="22">
    <location>
        <begin position="4234"/>
        <end position="4273"/>
    </location>
</feature>
<dbReference type="InterPro" id="IPR001881">
    <property type="entry name" value="EGF-like_Ca-bd_dom"/>
</dbReference>
<evidence type="ECO:0000256" key="12">
    <source>
        <dbReference type="ARBA" id="ARBA00022989"/>
    </source>
</evidence>
<evidence type="ECO:0000256" key="9">
    <source>
        <dbReference type="ARBA" id="ARBA00022729"/>
    </source>
</evidence>
<evidence type="ECO:0000256" key="3">
    <source>
        <dbReference type="ARBA" id="ARBA00004498"/>
    </source>
</evidence>
<feature type="domain" description="Ig-like" evidence="23">
    <location>
        <begin position="802"/>
        <end position="887"/>
    </location>
</feature>
<dbReference type="FunFam" id="2.10.25.10:FF:000008">
    <property type="entry name" value="Signal peptide, CUB domain, EGF-like 2"/>
    <property type="match status" value="1"/>
</dbReference>
<dbReference type="GO" id="GO:0050808">
    <property type="term" value="P:synapse organization"/>
    <property type="evidence" value="ECO:0007669"/>
    <property type="project" value="TreeGrafter"/>
</dbReference>
<feature type="domain" description="EGF-like" evidence="22">
    <location>
        <begin position="4089"/>
        <end position="4124"/>
    </location>
</feature>
<feature type="domain" description="Ig-like" evidence="23">
    <location>
        <begin position="3448"/>
        <end position="3534"/>
    </location>
</feature>
<feature type="domain" description="Ig-like" evidence="23">
    <location>
        <begin position="1923"/>
        <end position="2034"/>
    </location>
</feature>
<feature type="non-terminal residue" evidence="25">
    <location>
        <position position="4439"/>
    </location>
</feature>
<dbReference type="Pfam" id="PF23560">
    <property type="entry name" value="GBD_Hemicentin"/>
    <property type="match status" value="1"/>
</dbReference>
<dbReference type="InterPro" id="IPR049883">
    <property type="entry name" value="NOTCH1_EGF-like"/>
</dbReference>
<proteinExistence type="predicted"/>
<keyword evidence="15" id="KW-0675">Receptor</keyword>
<dbReference type="Pfam" id="PF13927">
    <property type="entry name" value="Ig_3"/>
    <property type="match status" value="9"/>
</dbReference>
<dbReference type="FunFam" id="2.60.40.10:FF:000285">
    <property type="entry name" value="Hemicentin 1"/>
    <property type="match status" value="4"/>
</dbReference>
<feature type="domain" description="Nidogen G2 beta-barrel" evidence="24">
    <location>
        <begin position="3627"/>
        <end position="3851"/>
    </location>
</feature>
<dbReference type="Pfam" id="PF07474">
    <property type="entry name" value="G2F"/>
    <property type="match status" value="1"/>
</dbReference>
<dbReference type="InterPro" id="IPR026823">
    <property type="entry name" value="cEGF"/>
</dbReference>
<dbReference type="FunFam" id="2.60.40.10:FF:000016">
    <property type="entry name" value="Fibroblast growth factor receptor"/>
    <property type="match status" value="1"/>
</dbReference>
<dbReference type="InterPro" id="IPR050958">
    <property type="entry name" value="Cell_Adh-Cytoskel_Orgn"/>
</dbReference>
<dbReference type="FunFam" id="2.60.40.10:FF:000273">
    <property type="entry name" value="contactin-3 isoform X1"/>
    <property type="match status" value="1"/>
</dbReference>
<dbReference type="SMART" id="SM00179">
    <property type="entry name" value="EGF_CA"/>
    <property type="match status" value="8"/>
</dbReference>
<organism evidence="25 26">
    <name type="scientific">Electrophorus voltai</name>
    <dbReference type="NCBI Taxonomy" id="2609070"/>
    <lineage>
        <taxon>Eukaryota</taxon>
        <taxon>Metazoa</taxon>
        <taxon>Chordata</taxon>
        <taxon>Craniata</taxon>
        <taxon>Vertebrata</taxon>
        <taxon>Euteleostomi</taxon>
        <taxon>Actinopterygii</taxon>
        <taxon>Neopterygii</taxon>
        <taxon>Teleostei</taxon>
        <taxon>Ostariophysi</taxon>
        <taxon>Gymnotiformes</taxon>
        <taxon>Gymnotoidei</taxon>
        <taxon>Gymnotidae</taxon>
        <taxon>Electrophorus</taxon>
    </lineage>
</organism>
<dbReference type="InterPro" id="IPR000742">
    <property type="entry name" value="EGF"/>
</dbReference>
<feature type="domain" description="Ig-like" evidence="23">
    <location>
        <begin position="2134"/>
        <end position="2219"/>
    </location>
</feature>
<evidence type="ECO:0000313" key="26">
    <source>
        <dbReference type="Proteomes" id="UP001239994"/>
    </source>
</evidence>
<dbReference type="SUPFAM" id="SSF57196">
    <property type="entry name" value="EGF/Laminin"/>
    <property type="match status" value="2"/>
</dbReference>
<keyword evidence="11" id="KW-0106">Calcium</keyword>
<name>A0AAD8YUS6_9TELE</name>
<feature type="compositionally biased region" description="Basic and acidic residues" evidence="20">
    <location>
        <begin position="1938"/>
        <end position="1958"/>
    </location>
</feature>
<feature type="domain" description="EGF-like" evidence="22">
    <location>
        <begin position="4132"/>
        <end position="4172"/>
    </location>
</feature>
<evidence type="ECO:0000256" key="11">
    <source>
        <dbReference type="ARBA" id="ARBA00022837"/>
    </source>
</evidence>
<dbReference type="FunFam" id="2.60.40.10:FF:001348">
    <property type="entry name" value="Hemicentin 2"/>
    <property type="match status" value="1"/>
</dbReference>
<keyword evidence="26" id="KW-1185">Reference proteome</keyword>
<feature type="domain" description="Ig-like" evidence="23">
    <location>
        <begin position="3149"/>
        <end position="3234"/>
    </location>
</feature>
<dbReference type="Pfam" id="PF25106">
    <property type="entry name" value="VWA_4"/>
    <property type="match status" value="1"/>
</dbReference>
<dbReference type="Pfam" id="PF07645">
    <property type="entry name" value="EGF_CA"/>
    <property type="match status" value="6"/>
</dbReference>
<keyword evidence="6" id="KW-0272">Extracellular matrix</keyword>
<feature type="disulfide bond" evidence="19">
    <location>
        <begin position="4238"/>
        <end position="4248"/>
    </location>
</feature>
<dbReference type="InterPro" id="IPR013783">
    <property type="entry name" value="Ig-like_fold"/>
</dbReference>
<comment type="caution">
    <text evidence="25">The sequence shown here is derived from an EMBL/GenBank/DDBJ whole genome shotgun (WGS) entry which is preliminary data.</text>
</comment>
<dbReference type="SUPFAM" id="SSF54511">
    <property type="entry name" value="GFP-like"/>
    <property type="match status" value="1"/>
</dbReference>
<feature type="domain" description="Ig-like" evidence="23">
    <location>
        <begin position="2318"/>
        <end position="2406"/>
    </location>
</feature>
<dbReference type="Gene3D" id="2.60.40.10">
    <property type="entry name" value="Immunoglobulins"/>
    <property type="match status" value="31"/>
</dbReference>
<dbReference type="SMART" id="SM00181">
    <property type="entry name" value="EGF"/>
    <property type="match status" value="8"/>
</dbReference>
<feature type="domain" description="Ig-like" evidence="23">
    <location>
        <begin position="983"/>
        <end position="1071"/>
    </location>
</feature>
<dbReference type="InterPro" id="IPR036179">
    <property type="entry name" value="Ig-like_dom_sf"/>
</dbReference>
<dbReference type="PROSITE" id="PS01187">
    <property type="entry name" value="EGF_CA"/>
    <property type="match status" value="5"/>
</dbReference>
<evidence type="ECO:0000256" key="13">
    <source>
        <dbReference type="ARBA" id="ARBA00023136"/>
    </source>
</evidence>
<keyword evidence="4" id="KW-1003">Cell membrane</keyword>
<feature type="domain" description="Ig-like" evidence="23">
    <location>
        <begin position="1732"/>
        <end position="1820"/>
    </location>
</feature>
<feature type="domain" description="Ig-like" evidence="23">
    <location>
        <begin position="1436"/>
        <end position="1527"/>
    </location>
</feature>
<keyword evidence="17" id="KW-0393">Immunoglobulin domain</keyword>
<evidence type="ECO:0000256" key="8">
    <source>
        <dbReference type="ARBA" id="ARBA00022692"/>
    </source>
</evidence>
<evidence type="ECO:0000256" key="2">
    <source>
        <dbReference type="ARBA" id="ARBA00004236"/>
    </source>
</evidence>
<dbReference type="SMART" id="SM00409">
    <property type="entry name" value="IG"/>
    <property type="match status" value="32"/>
</dbReference>
<keyword evidence="7 19" id="KW-0245">EGF-like domain</keyword>
<keyword evidence="14 19" id="KW-1015">Disulfide bond</keyword>
<dbReference type="SMART" id="SM00682">
    <property type="entry name" value="G2F"/>
    <property type="match status" value="1"/>
</dbReference>
<feature type="domain" description="Ig-like" evidence="23">
    <location>
        <begin position="2783"/>
        <end position="2871"/>
    </location>
</feature>
<dbReference type="InterPro" id="IPR056861">
    <property type="entry name" value="HMCN1-like_VWA"/>
</dbReference>
<evidence type="ECO:0000256" key="17">
    <source>
        <dbReference type="ARBA" id="ARBA00023319"/>
    </source>
</evidence>
<evidence type="ECO:0000256" key="21">
    <source>
        <dbReference type="SAM" id="SignalP"/>
    </source>
</evidence>
<dbReference type="PROSITE" id="PS50835">
    <property type="entry name" value="IG_LIKE"/>
    <property type="match status" value="31"/>
</dbReference>
<dbReference type="GO" id="GO:0005509">
    <property type="term" value="F:calcium ion binding"/>
    <property type="evidence" value="ECO:0007669"/>
    <property type="project" value="InterPro"/>
</dbReference>
<dbReference type="FunFam" id="2.10.25.10:FF:000210">
    <property type="entry name" value="Hemicentin 1"/>
    <property type="match status" value="1"/>
</dbReference>
<dbReference type="Pfam" id="PF07679">
    <property type="entry name" value="I-set"/>
    <property type="match status" value="21"/>
</dbReference>
<evidence type="ECO:0000256" key="7">
    <source>
        <dbReference type="ARBA" id="ARBA00022536"/>
    </source>
</evidence>
<dbReference type="FunFam" id="3.40.50.410:FF:000032">
    <property type="entry name" value="Hemicentin 1"/>
    <property type="match status" value="1"/>
</dbReference>
<dbReference type="SMART" id="SM00406">
    <property type="entry name" value="IGv"/>
    <property type="match status" value="9"/>
</dbReference>
<dbReference type="FunFam" id="2.10.25.10:FF:000010">
    <property type="entry name" value="Pro-epidermal growth factor"/>
    <property type="match status" value="1"/>
</dbReference>
<dbReference type="InterPro" id="IPR007110">
    <property type="entry name" value="Ig-like_dom"/>
</dbReference>
<feature type="domain" description="Ig-like" evidence="23">
    <location>
        <begin position="2038"/>
        <end position="2129"/>
    </location>
</feature>
<feature type="domain" description="Ig-like" evidence="23">
    <location>
        <begin position="2875"/>
        <end position="2962"/>
    </location>
</feature>
<dbReference type="CDD" id="cd00054">
    <property type="entry name" value="EGF_CA"/>
    <property type="match status" value="8"/>
</dbReference>
<dbReference type="GO" id="GO:0043025">
    <property type="term" value="C:neuronal cell body"/>
    <property type="evidence" value="ECO:0007669"/>
    <property type="project" value="TreeGrafter"/>
</dbReference>
<feature type="domain" description="EGF-like" evidence="22">
    <location>
        <begin position="4007"/>
        <end position="4046"/>
    </location>
</feature>
<feature type="domain" description="Ig-like" evidence="23">
    <location>
        <begin position="2691"/>
        <end position="2780"/>
    </location>
</feature>
<feature type="chain" id="PRO_5041957642" description="Cell adhesion molecule-related/down-regulated by oncogenes" evidence="21">
    <location>
        <begin position="16"/>
        <end position="4439"/>
    </location>
</feature>
<dbReference type="GO" id="GO:0030424">
    <property type="term" value="C:axon"/>
    <property type="evidence" value="ECO:0007669"/>
    <property type="project" value="TreeGrafter"/>
</dbReference>
<evidence type="ECO:0000256" key="14">
    <source>
        <dbReference type="ARBA" id="ARBA00023157"/>
    </source>
</evidence>
<keyword evidence="13" id="KW-0472">Membrane</keyword>